<evidence type="ECO:0000256" key="1">
    <source>
        <dbReference type="ARBA" id="ARBA00004479"/>
    </source>
</evidence>
<keyword evidence="3" id="KW-0812">Transmembrane</keyword>
<gene>
    <name evidence="8" type="ORF">BVC80_8717g3</name>
</gene>
<evidence type="ECO:0000256" key="2">
    <source>
        <dbReference type="ARBA" id="ARBA00022527"/>
    </source>
</evidence>
<dbReference type="GO" id="GO:0004674">
    <property type="term" value="F:protein serine/threonine kinase activity"/>
    <property type="evidence" value="ECO:0007669"/>
    <property type="project" value="UniProtKB-KW"/>
</dbReference>
<protein>
    <submittedName>
        <fullName evidence="8">Uncharacterized protein</fullName>
    </submittedName>
</protein>
<evidence type="ECO:0000313" key="8">
    <source>
        <dbReference type="EMBL" id="OVA05724.1"/>
    </source>
</evidence>
<sequence length="82" mass="9364">MAGKRKNGNALADNSSQIYFPSWIYDQLNQGDIEMEDVTEEEKEIAKKMVIYSCIMVDPNEAYCLLIVRPLMTKVIEMLEGS</sequence>
<evidence type="ECO:0000256" key="7">
    <source>
        <dbReference type="ARBA" id="ARBA00023180"/>
    </source>
</evidence>
<name>A0A200Q5L0_MACCD</name>
<dbReference type="PANTHER" id="PTHR27009">
    <property type="entry name" value="RUST RESISTANCE KINASE LR10-RELATED"/>
    <property type="match status" value="1"/>
</dbReference>
<comment type="caution">
    <text evidence="8">The sequence shown here is derived from an EMBL/GenBank/DDBJ whole genome shotgun (WGS) entry which is preliminary data.</text>
</comment>
<evidence type="ECO:0000256" key="4">
    <source>
        <dbReference type="ARBA" id="ARBA00022729"/>
    </source>
</evidence>
<evidence type="ECO:0000313" key="9">
    <source>
        <dbReference type="Proteomes" id="UP000195402"/>
    </source>
</evidence>
<dbReference type="EMBL" id="MVGT01003019">
    <property type="protein sequence ID" value="OVA05724.1"/>
    <property type="molecule type" value="Genomic_DNA"/>
</dbReference>
<keyword evidence="7" id="KW-0325">Glycoprotein</keyword>
<comment type="subcellular location">
    <subcellularLocation>
        <location evidence="1">Membrane</location>
        <topology evidence="1">Single-pass type I membrane protein</topology>
    </subcellularLocation>
</comment>
<keyword evidence="9" id="KW-1185">Reference proteome</keyword>
<reference evidence="8 9" key="1">
    <citation type="journal article" date="2017" name="Mol. Plant">
        <title>The Genome of Medicinal Plant Macleaya cordata Provides New Insights into Benzylisoquinoline Alkaloids Metabolism.</title>
        <authorList>
            <person name="Liu X."/>
            <person name="Liu Y."/>
            <person name="Huang P."/>
            <person name="Ma Y."/>
            <person name="Qing Z."/>
            <person name="Tang Q."/>
            <person name="Cao H."/>
            <person name="Cheng P."/>
            <person name="Zheng Y."/>
            <person name="Yuan Z."/>
            <person name="Zhou Y."/>
            <person name="Liu J."/>
            <person name="Tang Z."/>
            <person name="Zhuo Y."/>
            <person name="Zhang Y."/>
            <person name="Yu L."/>
            <person name="Huang J."/>
            <person name="Yang P."/>
            <person name="Peng Q."/>
            <person name="Zhang J."/>
            <person name="Jiang W."/>
            <person name="Zhang Z."/>
            <person name="Lin K."/>
            <person name="Ro D.K."/>
            <person name="Chen X."/>
            <person name="Xiong X."/>
            <person name="Shang Y."/>
            <person name="Huang S."/>
            <person name="Zeng J."/>
        </authorList>
    </citation>
    <scope>NUCLEOTIDE SEQUENCE [LARGE SCALE GENOMIC DNA]</scope>
    <source>
        <strain evidence="9">cv. BLH2017</strain>
        <tissue evidence="8">Root</tissue>
    </source>
</reference>
<evidence type="ECO:0000256" key="3">
    <source>
        <dbReference type="ARBA" id="ARBA00022692"/>
    </source>
</evidence>
<keyword evidence="6" id="KW-0472">Membrane</keyword>
<dbReference type="InterPro" id="IPR045874">
    <property type="entry name" value="LRK10/LRL21-25-like"/>
</dbReference>
<dbReference type="Proteomes" id="UP000195402">
    <property type="component" value="Unassembled WGS sequence"/>
</dbReference>
<dbReference type="InParanoid" id="A0A200Q5L0"/>
<proteinExistence type="predicted"/>
<keyword evidence="4" id="KW-0732">Signal</keyword>
<dbReference type="OrthoDB" id="986097at2759"/>
<keyword evidence="2" id="KW-0723">Serine/threonine-protein kinase</keyword>
<accession>A0A200Q5L0</accession>
<keyword evidence="2" id="KW-0418">Kinase</keyword>
<dbReference type="STRING" id="56857.A0A200Q5L0"/>
<dbReference type="AlphaFoldDB" id="A0A200Q5L0"/>
<evidence type="ECO:0000256" key="5">
    <source>
        <dbReference type="ARBA" id="ARBA00022989"/>
    </source>
</evidence>
<evidence type="ECO:0000256" key="6">
    <source>
        <dbReference type="ARBA" id="ARBA00023136"/>
    </source>
</evidence>
<keyword evidence="5" id="KW-1133">Transmembrane helix</keyword>
<organism evidence="8 9">
    <name type="scientific">Macleaya cordata</name>
    <name type="common">Five-seeded plume-poppy</name>
    <name type="synonym">Bocconia cordata</name>
    <dbReference type="NCBI Taxonomy" id="56857"/>
    <lineage>
        <taxon>Eukaryota</taxon>
        <taxon>Viridiplantae</taxon>
        <taxon>Streptophyta</taxon>
        <taxon>Embryophyta</taxon>
        <taxon>Tracheophyta</taxon>
        <taxon>Spermatophyta</taxon>
        <taxon>Magnoliopsida</taxon>
        <taxon>Ranunculales</taxon>
        <taxon>Papaveraceae</taxon>
        <taxon>Papaveroideae</taxon>
        <taxon>Macleaya</taxon>
    </lineage>
</organism>
<dbReference type="GO" id="GO:0016020">
    <property type="term" value="C:membrane"/>
    <property type="evidence" value="ECO:0007669"/>
    <property type="project" value="UniProtKB-SubCell"/>
</dbReference>
<keyword evidence="2" id="KW-0808">Transferase</keyword>